<organism evidence="2 3">
    <name type="scientific">Papaver somniferum</name>
    <name type="common">Opium poppy</name>
    <dbReference type="NCBI Taxonomy" id="3469"/>
    <lineage>
        <taxon>Eukaryota</taxon>
        <taxon>Viridiplantae</taxon>
        <taxon>Streptophyta</taxon>
        <taxon>Embryophyta</taxon>
        <taxon>Tracheophyta</taxon>
        <taxon>Spermatophyta</taxon>
        <taxon>Magnoliopsida</taxon>
        <taxon>Ranunculales</taxon>
        <taxon>Papaveraceae</taxon>
        <taxon>Papaveroideae</taxon>
        <taxon>Papaver</taxon>
    </lineage>
</organism>
<dbReference type="EMBL" id="CM010717">
    <property type="protein sequence ID" value="RZC56914.1"/>
    <property type="molecule type" value="Genomic_DNA"/>
</dbReference>
<dbReference type="Proteomes" id="UP000316621">
    <property type="component" value="Chromosome 3"/>
</dbReference>
<proteinExistence type="predicted"/>
<gene>
    <name evidence="2" type="ORF">C5167_015767</name>
</gene>
<accession>A0A4Y7J709</accession>
<keyword evidence="3" id="KW-1185">Reference proteome</keyword>
<feature type="region of interest" description="Disordered" evidence="1">
    <location>
        <begin position="102"/>
        <end position="150"/>
    </location>
</feature>
<reference evidence="2 3" key="1">
    <citation type="journal article" date="2018" name="Science">
        <title>The opium poppy genome and morphinan production.</title>
        <authorList>
            <person name="Guo L."/>
            <person name="Winzer T."/>
            <person name="Yang X."/>
            <person name="Li Y."/>
            <person name="Ning Z."/>
            <person name="He Z."/>
            <person name="Teodor R."/>
            <person name="Lu Y."/>
            <person name="Bowser T.A."/>
            <person name="Graham I.A."/>
            <person name="Ye K."/>
        </authorList>
    </citation>
    <scope>NUCLEOTIDE SEQUENCE [LARGE SCALE GENOMIC DNA]</scope>
    <source>
        <strain evidence="3">cv. HN1</strain>
        <tissue evidence="2">Leaves</tissue>
    </source>
</reference>
<evidence type="ECO:0000256" key="1">
    <source>
        <dbReference type="SAM" id="MobiDB-lite"/>
    </source>
</evidence>
<evidence type="ECO:0000313" key="2">
    <source>
        <dbReference type="EMBL" id="RZC56914.1"/>
    </source>
</evidence>
<feature type="compositionally biased region" description="Basic and acidic residues" evidence="1">
    <location>
        <begin position="140"/>
        <end position="150"/>
    </location>
</feature>
<dbReference type="AlphaFoldDB" id="A0A4Y7J709"/>
<evidence type="ECO:0000313" key="3">
    <source>
        <dbReference type="Proteomes" id="UP000316621"/>
    </source>
</evidence>
<sequence length="195" mass="22634">MNTEHRTTPLDPEEEGEKVSDFNDLICFHRVSYQSRQGEDEGKGFKEEAEGNPLREKEKGLQFALELLYGKNSSKVEFVMKLVKLDFKILFEEYKDAYSVHEEESSSSIQRQAKAVVSKPVTGPSRMKELMSRSKRFKKSPNDDEGKTELDKYFIDEYEEGEGEDDDEEFDLLGWWKTNSTKYKCNEKVLGSVEK</sequence>
<protein>
    <recommendedName>
        <fullName evidence="4">HAT C-terminal dimerisation domain-containing protein</fullName>
    </recommendedName>
</protein>
<dbReference type="Gramene" id="RZC56914">
    <property type="protein sequence ID" value="RZC56914"/>
    <property type="gene ID" value="C5167_015767"/>
</dbReference>
<name>A0A4Y7J709_PAPSO</name>
<evidence type="ECO:0008006" key="4">
    <source>
        <dbReference type="Google" id="ProtNLM"/>
    </source>
</evidence>